<feature type="region of interest" description="Disordered" evidence="7">
    <location>
        <begin position="443"/>
        <end position="464"/>
    </location>
</feature>
<organism evidence="9 10">
    <name type="scientific">Apolygus lucorum</name>
    <name type="common">Small green plant bug</name>
    <name type="synonym">Lygocoris lucorum</name>
    <dbReference type="NCBI Taxonomy" id="248454"/>
    <lineage>
        <taxon>Eukaryota</taxon>
        <taxon>Metazoa</taxon>
        <taxon>Ecdysozoa</taxon>
        <taxon>Arthropoda</taxon>
        <taxon>Hexapoda</taxon>
        <taxon>Insecta</taxon>
        <taxon>Pterygota</taxon>
        <taxon>Neoptera</taxon>
        <taxon>Paraneoptera</taxon>
        <taxon>Hemiptera</taxon>
        <taxon>Heteroptera</taxon>
        <taxon>Panheteroptera</taxon>
        <taxon>Cimicomorpha</taxon>
        <taxon>Miridae</taxon>
        <taxon>Mirini</taxon>
        <taxon>Apolygus</taxon>
    </lineage>
</organism>
<dbReference type="GO" id="GO:0000479">
    <property type="term" value="P:endonucleolytic cleavage of tricistronic rRNA transcript (SSU-rRNA, 5.8S rRNA, LSU-rRNA)"/>
    <property type="evidence" value="ECO:0007669"/>
    <property type="project" value="TreeGrafter"/>
</dbReference>
<gene>
    <name evidence="9" type="ORF">GE061_019676</name>
</gene>
<evidence type="ECO:0000256" key="2">
    <source>
        <dbReference type="ARBA" id="ARBA00022517"/>
    </source>
</evidence>
<feature type="region of interest" description="Disordered" evidence="7">
    <location>
        <begin position="1"/>
        <end position="64"/>
    </location>
</feature>
<evidence type="ECO:0000313" key="10">
    <source>
        <dbReference type="Proteomes" id="UP000466442"/>
    </source>
</evidence>
<comment type="similarity">
    <text evidence="5">Belongs to the TRAFAC class translation factor GTPase superfamily. Bms1-like GTPase family. TSR1 subfamily.</text>
</comment>
<dbReference type="InterPro" id="IPR012948">
    <property type="entry name" value="AARP2CN"/>
</dbReference>
<dbReference type="PANTHER" id="PTHR12858:SF1">
    <property type="entry name" value="PRE-RRNA-PROCESSING PROTEIN TSR1 HOMOLOG"/>
    <property type="match status" value="1"/>
</dbReference>
<dbReference type="GO" id="GO:0005730">
    <property type="term" value="C:nucleolus"/>
    <property type="evidence" value="ECO:0007669"/>
    <property type="project" value="UniProtKB-SubCell"/>
</dbReference>
<dbReference type="InterPro" id="IPR039761">
    <property type="entry name" value="Bms1/Tsr1"/>
</dbReference>
<comment type="subcellular location">
    <subcellularLocation>
        <location evidence="1">Nucleus</location>
        <location evidence="1">Nucleolus</location>
    </subcellularLocation>
</comment>
<dbReference type="Proteomes" id="UP000466442">
    <property type="component" value="Linkage Group LG9"/>
</dbReference>
<dbReference type="EMBL" id="WIXP02000009">
    <property type="protein sequence ID" value="KAF6205503.1"/>
    <property type="molecule type" value="Genomic_DNA"/>
</dbReference>
<feature type="compositionally biased region" description="Basic and acidic residues" evidence="7">
    <location>
        <begin position="444"/>
        <end position="456"/>
    </location>
</feature>
<dbReference type="PANTHER" id="PTHR12858">
    <property type="entry name" value="RIBOSOME BIOGENESIS PROTEIN"/>
    <property type="match status" value="1"/>
</dbReference>
<dbReference type="PROSITE" id="PS51714">
    <property type="entry name" value="G_BMS1"/>
    <property type="match status" value="1"/>
</dbReference>
<feature type="compositionally biased region" description="Acidic residues" evidence="7">
    <location>
        <begin position="386"/>
        <end position="415"/>
    </location>
</feature>
<evidence type="ECO:0000256" key="7">
    <source>
        <dbReference type="SAM" id="MobiDB-lite"/>
    </source>
</evidence>
<dbReference type="GO" id="GO:0034511">
    <property type="term" value="F:U3 snoRNA binding"/>
    <property type="evidence" value="ECO:0007669"/>
    <property type="project" value="TreeGrafter"/>
</dbReference>
<name>A0A6A4JKW2_APOLU</name>
<reference evidence="9" key="1">
    <citation type="journal article" date="2021" name="Mol. Ecol. Resour.">
        <title>Apolygus lucorum genome provides insights into omnivorousness and mesophyll feeding.</title>
        <authorList>
            <person name="Liu Y."/>
            <person name="Liu H."/>
            <person name="Wang H."/>
            <person name="Huang T."/>
            <person name="Liu B."/>
            <person name="Yang B."/>
            <person name="Yin L."/>
            <person name="Li B."/>
            <person name="Zhang Y."/>
            <person name="Zhang S."/>
            <person name="Jiang F."/>
            <person name="Zhang X."/>
            <person name="Ren Y."/>
            <person name="Wang B."/>
            <person name="Wang S."/>
            <person name="Lu Y."/>
            <person name="Wu K."/>
            <person name="Fan W."/>
            <person name="Wang G."/>
        </authorList>
    </citation>
    <scope>NUCLEOTIDE SEQUENCE</scope>
    <source>
        <strain evidence="9">12Hb</strain>
    </source>
</reference>
<comment type="function">
    <text evidence="4">Required during maturation of the 40S ribosomal subunit in the nucleolus.</text>
</comment>
<feature type="compositionally biased region" description="Basic residues" evidence="7">
    <location>
        <begin position="18"/>
        <end position="29"/>
    </location>
</feature>
<dbReference type="Pfam" id="PF22298">
    <property type="entry name" value="Tsr1_G-like"/>
    <property type="match status" value="1"/>
</dbReference>
<evidence type="ECO:0000256" key="1">
    <source>
        <dbReference type="ARBA" id="ARBA00004604"/>
    </source>
</evidence>
<evidence type="ECO:0000256" key="5">
    <source>
        <dbReference type="ARBA" id="ARBA00038288"/>
    </source>
</evidence>
<dbReference type="GO" id="GO:0005525">
    <property type="term" value="F:GTP binding"/>
    <property type="evidence" value="ECO:0007669"/>
    <property type="project" value="TreeGrafter"/>
</dbReference>
<dbReference type="OrthoDB" id="119302at2759"/>
<feature type="region of interest" description="Disordered" evidence="7">
    <location>
        <begin position="304"/>
        <end position="329"/>
    </location>
</feature>
<evidence type="ECO:0000256" key="4">
    <source>
        <dbReference type="ARBA" id="ARBA00037087"/>
    </source>
</evidence>
<protein>
    <recommendedName>
        <fullName evidence="6">Pre-rRNA-processing protein TSR1 homolog</fullName>
    </recommendedName>
</protein>
<dbReference type="SMART" id="SM01362">
    <property type="entry name" value="DUF663"/>
    <property type="match status" value="1"/>
</dbReference>
<dbReference type="AlphaFoldDB" id="A0A6A4JKW2"/>
<sequence>MGGDTVHEHRAGSLKQQNKAHKHGKHRSKGSLERLTKGRAMVDKKPGKKQHAVGREERRNQAKQVRAKKRFEFLERRRDMREAPFLVGLVPLSEEIDVDEVIDFLKKSDPESEIITTELGYVHLWCPRLKQRFTLATVRGDNLFDTMDLMKVCTSVCLLASISGVDDNGKITLTALVSQGLPAVTVVVTDMSTLPHKKWQDGKNQIENELNRWLPEIDKIMTMDKTGDGLNILRKIALQKQKSVIMRDRRPHLLGESLHFIETDVGVGTLQVTGHLRGVALDVNSLVHIPGWGDFQMSKIERAPLPGDSNVKPTLLEEADPSKQESLVSEAVVDPMDAEQTWPTAEELSEASKQKEPRKVKKVPHGMSEYQAAWIPDVDAVELSEDEENDDAMTLGGEEDDEKSGEEMEEDDDAATETSEAPVAPDKYDRDVDMAEETAALKKFKQDREHRAKEDSLFPDEVDTPRDIPAKTRFIKYRGLKSFRTTPWDPKENLPADYARIFQFENFKRMKAAVLSEERTGVETGWYITLHIKNVPTVLHALRGTQPMVVYGLLPHEQKMSVLNLFLKSTSELVTPVESKKEELLFQVGYRRFKACPIYSTPSTKGNKHKYERFFRSNSEVVATMYAPVIFPPAPVLAFKEDEDGTLSLVAQGNVQSVDPDRIVVKRAVLSGHPFKIFKRSAIIRFMFYNREDIEWFKPVELRTKYGRRGHIKEPLGTHGHMKCVFNNQLKSQDTVLLNLYKRVFPKWTYEPNAFFVPAKDVPTG</sequence>
<dbReference type="InterPro" id="IPR007034">
    <property type="entry name" value="BMS1_TSR1_C"/>
</dbReference>
<evidence type="ECO:0000259" key="8">
    <source>
        <dbReference type="PROSITE" id="PS51714"/>
    </source>
</evidence>
<proteinExistence type="inferred from homology"/>
<keyword evidence="2" id="KW-0690">Ribosome biogenesis</keyword>
<dbReference type="SMART" id="SM00785">
    <property type="entry name" value="AARP2CN"/>
    <property type="match status" value="1"/>
</dbReference>
<evidence type="ECO:0000313" key="9">
    <source>
        <dbReference type="EMBL" id="KAF6205503.1"/>
    </source>
</evidence>
<dbReference type="Pfam" id="PF08142">
    <property type="entry name" value="AARP2CN"/>
    <property type="match status" value="1"/>
</dbReference>
<dbReference type="GO" id="GO:0003924">
    <property type="term" value="F:GTPase activity"/>
    <property type="evidence" value="ECO:0007669"/>
    <property type="project" value="TreeGrafter"/>
</dbReference>
<feature type="region of interest" description="Disordered" evidence="7">
    <location>
        <begin position="386"/>
        <end position="430"/>
    </location>
</feature>
<accession>A0A6A4JKW2</accession>
<evidence type="ECO:0000256" key="3">
    <source>
        <dbReference type="ARBA" id="ARBA00023242"/>
    </source>
</evidence>
<evidence type="ECO:0000256" key="6">
    <source>
        <dbReference type="ARBA" id="ARBA00040070"/>
    </source>
</evidence>
<dbReference type="InterPro" id="IPR030387">
    <property type="entry name" value="G_Bms1/Tsr1_dom"/>
</dbReference>
<keyword evidence="10" id="KW-1185">Reference proteome</keyword>
<feature type="region of interest" description="Disordered" evidence="7">
    <location>
        <begin position="341"/>
        <end position="364"/>
    </location>
</feature>
<keyword evidence="3" id="KW-0539">Nucleus</keyword>
<dbReference type="GO" id="GO:0000462">
    <property type="term" value="P:maturation of SSU-rRNA from tricistronic rRNA transcript (SSU-rRNA, 5.8S rRNA, LSU-rRNA)"/>
    <property type="evidence" value="ECO:0007669"/>
    <property type="project" value="TreeGrafter"/>
</dbReference>
<feature type="domain" description="Bms1-type G" evidence="8">
    <location>
        <begin position="83"/>
        <end position="242"/>
    </location>
</feature>
<feature type="compositionally biased region" description="Basic and acidic residues" evidence="7">
    <location>
        <begin position="30"/>
        <end position="45"/>
    </location>
</feature>
<comment type="caution">
    <text evidence="9">The sequence shown here is derived from an EMBL/GenBank/DDBJ whole genome shotgun (WGS) entry which is preliminary data.</text>
</comment>
<dbReference type="GO" id="GO:0030688">
    <property type="term" value="C:preribosome, small subunit precursor"/>
    <property type="evidence" value="ECO:0007669"/>
    <property type="project" value="TreeGrafter"/>
</dbReference>
<dbReference type="Pfam" id="PF04950">
    <property type="entry name" value="RIBIOP_C"/>
    <property type="match status" value="1"/>
</dbReference>
<feature type="compositionally biased region" description="Basic and acidic residues" evidence="7">
    <location>
        <begin position="1"/>
        <end position="11"/>
    </location>
</feature>